<dbReference type="SUPFAM" id="SSF46689">
    <property type="entry name" value="Homeodomain-like"/>
    <property type="match status" value="1"/>
</dbReference>
<dbReference type="Gene3D" id="1.10.357.10">
    <property type="entry name" value="Tetracycline Repressor, domain 2"/>
    <property type="match status" value="1"/>
</dbReference>
<dbReference type="OrthoDB" id="8535430at2"/>
<comment type="caution">
    <text evidence="6">The sequence shown here is derived from an EMBL/GenBank/DDBJ whole genome shotgun (WGS) entry which is preliminary data.</text>
</comment>
<accession>A0A5D4H8I4</accession>
<evidence type="ECO:0000256" key="4">
    <source>
        <dbReference type="PROSITE-ProRule" id="PRU00335"/>
    </source>
</evidence>
<evidence type="ECO:0000313" key="6">
    <source>
        <dbReference type="EMBL" id="TYR37156.1"/>
    </source>
</evidence>
<dbReference type="EMBL" id="VSZS01000039">
    <property type="protein sequence ID" value="TYR37156.1"/>
    <property type="molecule type" value="Genomic_DNA"/>
</dbReference>
<dbReference type="InterPro" id="IPR050109">
    <property type="entry name" value="HTH-type_TetR-like_transc_reg"/>
</dbReference>
<keyword evidence="2 4" id="KW-0238">DNA-binding</keyword>
<evidence type="ECO:0000256" key="1">
    <source>
        <dbReference type="ARBA" id="ARBA00023015"/>
    </source>
</evidence>
<sequence length="212" mass="24072">MNNTFIKSEFPMSPRRYQMKSRTASIAATRQRIVEATVELHGQKGIFGTSWQEIAREADVAVGTVYKHFPSLDELVPACGELLMERIRPPSPDDADAIIGDASDVGVRLRRVVRALFDFYKRGGTHLENDPRERELPAVREWEVFMRGMIEHFARQALIEHRPSDQDLQLIGALLDFRTYKAMSDRAIPHADAIEDVVMLIIGRINAQGRTD</sequence>
<keyword evidence="7" id="KW-1185">Reference proteome</keyword>
<protein>
    <submittedName>
        <fullName evidence="6">TetR/AcrR family transcriptional regulator</fullName>
    </submittedName>
</protein>
<evidence type="ECO:0000259" key="5">
    <source>
        <dbReference type="PROSITE" id="PS50977"/>
    </source>
</evidence>
<dbReference type="AlphaFoldDB" id="A0A5D4H8I4"/>
<dbReference type="PRINTS" id="PR00455">
    <property type="entry name" value="HTHTETR"/>
</dbReference>
<dbReference type="Proteomes" id="UP000323258">
    <property type="component" value="Unassembled WGS sequence"/>
</dbReference>
<dbReference type="GO" id="GO:0003700">
    <property type="term" value="F:DNA-binding transcription factor activity"/>
    <property type="evidence" value="ECO:0007669"/>
    <property type="project" value="TreeGrafter"/>
</dbReference>
<organism evidence="6 7">
    <name type="scientific">Neoaquamicrobium microcysteis</name>
    <dbReference type="NCBI Taxonomy" id="2682781"/>
    <lineage>
        <taxon>Bacteria</taxon>
        <taxon>Pseudomonadati</taxon>
        <taxon>Pseudomonadota</taxon>
        <taxon>Alphaproteobacteria</taxon>
        <taxon>Hyphomicrobiales</taxon>
        <taxon>Phyllobacteriaceae</taxon>
        <taxon>Neoaquamicrobium</taxon>
    </lineage>
</organism>
<evidence type="ECO:0000256" key="2">
    <source>
        <dbReference type="ARBA" id="ARBA00023125"/>
    </source>
</evidence>
<dbReference type="PANTHER" id="PTHR30055:SF234">
    <property type="entry name" value="HTH-TYPE TRANSCRIPTIONAL REGULATOR BETI"/>
    <property type="match status" value="1"/>
</dbReference>
<dbReference type="InterPro" id="IPR001647">
    <property type="entry name" value="HTH_TetR"/>
</dbReference>
<dbReference type="PROSITE" id="PS50977">
    <property type="entry name" value="HTH_TETR_2"/>
    <property type="match status" value="1"/>
</dbReference>
<evidence type="ECO:0000256" key="3">
    <source>
        <dbReference type="ARBA" id="ARBA00023163"/>
    </source>
</evidence>
<dbReference type="Pfam" id="PF00440">
    <property type="entry name" value="TetR_N"/>
    <property type="match status" value="1"/>
</dbReference>
<reference evidence="6 7" key="2">
    <citation type="submission" date="2019-09" db="EMBL/GenBank/DDBJ databases">
        <title>Mesorhizobium sp. MaA-C15 isolated from Microcystis aeruginosa.</title>
        <authorList>
            <person name="Jeong S.E."/>
            <person name="Jin H.M."/>
            <person name="Jeon C.O."/>
        </authorList>
    </citation>
    <scope>NUCLEOTIDE SEQUENCE [LARGE SCALE GENOMIC DNA]</scope>
    <source>
        <strain evidence="6 7">MaA-C15</strain>
    </source>
</reference>
<dbReference type="InterPro" id="IPR009057">
    <property type="entry name" value="Homeodomain-like_sf"/>
</dbReference>
<proteinExistence type="predicted"/>
<dbReference type="PANTHER" id="PTHR30055">
    <property type="entry name" value="HTH-TYPE TRANSCRIPTIONAL REGULATOR RUTR"/>
    <property type="match status" value="1"/>
</dbReference>
<feature type="domain" description="HTH tetR-type" evidence="5">
    <location>
        <begin position="27"/>
        <end position="87"/>
    </location>
</feature>
<dbReference type="GO" id="GO:0000976">
    <property type="term" value="F:transcription cis-regulatory region binding"/>
    <property type="evidence" value="ECO:0007669"/>
    <property type="project" value="TreeGrafter"/>
</dbReference>
<keyword evidence="3" id="KW-0804">Transcription</keyword>
<keyword evidence="1" id="KW-0805">Transcription regulation</keyword>
<gene>
    <name evidence="6" type="ORF">FY036_00350</name>
</gene>
<feature type="DNA-binding region" description="H-T-H motif" evidence="4">
    <location>
        <begin position="50"/>
        <end position="69"/>
    </location>
</feature>
<name>A0A5D4H8I4_9HYPH</name>
<dbReference type="RefSeq" id="WP_148912743.1">
    <property type="nucleotide sequence ID" value="NZ_VSZS01000039.1"/>
</dbReference>
<evidence type="ECO:0000313" key="7">
    <source>
        <dbReference type="Proteomes" id="UP000323258"/>
    </source>
</evidence>
<reference evidence="6 7" key="1">
    <citation type="submission" date="2019-08" db="EMBL/GenBank/DDBJ databases">
        <authorList>
            <person name="Seo Y.L."/>
        </authorList>
    </citation>
    <scope>NUCLEOTIDE SEQUENCE [LARGE SCALE GENOMIC DNA]</scope>
    <source>
        <strain evidence="6 7">MaA-C15</strain>
    </source>
</reference>